<keyword evidence="3" id="KW-0472">Membrane</keyword>
<feature type="domain" description="SMB" evidence="4">
    <location>
        <begin position="536"/>
        <end position="576"/>
    </location>
</feature>
<sequence length="1176" mass="131050">MGQRNRITRFRREQTRPRFGTMDDSTDSPCKQLKPRCRFLLLRLLLLPLLFISPAHHTRRSSALVVNALFLTRWPVTPIRPVQNLTTVGFNDYLSHTADHNGDFETITKKPPIPPTGVSVTEKSRPTHTTSHKGHSETVSEELSFTPTENPTDVSAVTGGVQSSNHRRYLETITKGLTVGSAKNMANESLKEDGIYTAQHQSDLETTAKELTITPAENVTNESLTKGGSPEHRYNSETINIVFFSRPKQNMAVESLKEDVTHNKDDIGDKNATTKELSSSNGSLEVQNWSQLQPTLFSRKNHTVVDFVSQGVNTSPSTPGQIAPKNNVTIVEGEGERLEKNVNVLPKQLSHIDFTAVLFRDKNVVTGSNFTTARTEIMNQLIVMTSTVSDTLKTSSSIETSNSIDASINIDKINRNSQFEASPNDTASDVDEKQAHFITVTTPTSPIEHTMADAPSFVPPSNVTEVNTVYLLLSSTKRQTNISNDRTDAHFKSEDINGNNDHDDYSDNNRRPSPINISERSYVHNKNWHTANSSNRSLSCRYRCGYEANFPCSCDDKCVVHRTCCEDLAQVCPELYSQAVAKFEHLLNASVRCDRITAVFMVESCPSGLKTNGEVFPRTPSSVSPGETPESGDGEKTLSLLEVMSNAPVTDLETGIIYANARVYDCNKRGVDSNFSETLGSPMAVWYTKMATLSKQAPRRIQDINKELDVSTFSYSPPLAKPVMEAVRSLCYNDETVACIAKLANQTGIQDLICNKTVPAYYTLRNFYIQFPISELNAISDKICAACLSDYQKGEGLRDRFLPVGYNVLLSVSESRDQVVYDLPLDLQIQPNGPPWWSWTCNISAEADTQPVTQLVTQPVTQLVTQPLTQAMTQLVTQPVTQLVTQPLTQAMTQLVTQPVTQLVTQLVTQPVTQTMTQPDMPCRVLQCHSTYLKIKEDTCGRMVEAEFSIQSEMSIKGKTCRISPEVFATALKCFLYSMFTLKPMNYSPRYDQVYLPRADLNLTTVRMHMYFDSQNRHYTELISRYFTFYSAMLIFAQQHCVSSEEGVEWGKFTPQSLVRLLSKQIPSGGSLKVINLGGRLSIDMENPQVQDILDSFIFRVCIQVEWLDKNLHDEIKCDQSSEFRTGSATVKLDDVVAELHGLGCFNKPYSGAANQATGASCLVLYLSVVVVLLTK</sequence>
<comment type="caution">
    <text evidence="5">The sequence shown here is derived from an EMBL/GenBank/DDBJ whole genome shotgun (WGS) entry which is preliminary data.</text>
</comment>
<feature type="region of interest" description="Disordered" evidence="2">
    <location>
        <begin position="103"/>
        <end position="154"/>
    </location>
</feature>
<dbReference type="InterPro" id="IPR036024">
    <property type="entry name" value="Somatomedin_B-like_dom_sf"/>
</dbReference>
<reference evidence="5 6" key="1">
    <citation type="submission" date="2019-01" db="EMBL/GenBank/DDBJ databases">
        <title>A draft genome assembly of the solar-powered sea slug Elysia chlorotica.</title>
        <authorList>
            <person name="Cai H."/>
            <person name="Li Q."/>
            <person name="Fang X."/>
            <person name="Li J."/>
            <person name="Curtis N.E."/>
            <person name="Altenburger A."/>
            <person name="Shibata T."/>
            <person name="Feng M."/>
            <person name="Maeda T."/>
            <person name="Schwartz J.A."/>
            <person name="Shigenobu S."/>
            <person name="Lundholm N."/>
            <person name="Nishiyama T."/>
            <person name="Yang H."/>
            <person name="Hasebe M."/>
            <person name="Li S."/>
            <person name="Pierce S.K."/>
            <person name="Wang J."/>
        </authorList>
    </citation>
    <scope>NUCLEOTIDE SEQUENCE [LARGE SCALE GENOMIC DNA]</scope>
    <source>
        <strain evidence="5">EC2010</strain>
        <tissue evidence="5">Whole organism of an adult</tissue>
    </source>
</reference>
<dbReference type="SUPFAM" id="SSF90188">
    <property type="entry name" value="Somatomedin B domain"/>
    <property type="match status" value="1"/>
</dbReference>
<accession>A0A3S0ZMI7</accession>
<evidence type="ECO:0000313" key="6">
    <source>
        <dbReference type="Proteomes" id="UP000271974"/>
    </source>
</evidence>
<dbReference type="EMBL" id="RQTK01000283">
    <property type="protein sequence ID" value="RUS82510.1"/>
    <property type="molecule type" value="Genomic_DNA"/>
</dbReference>
<feature type="transmembrane region" description="Helical" evidence="3">
    <location>
        <begin position="1157"/>
        <end position="1175"/>
    </location>
</feature>
<dbReference type="OrthoDB" id="6155123at2759"/>
<keyword evidence="1" id="KW-1015">Disulfide bond</keyword>
<keyword evidence="3" id="KW-0812">Transmembrane</keyword>
<dbReference type="PROSITE" id="PS50958">
    <property type="entry name" value="SMB_2"/>
    <property type="match status" value="1"/>
</dbReference>
<evidence type="ECO:0000313" key="5">
    <source>
        <dbReference type="EMBL" id="RUS82510.1"/>
    </source>
</evidence>
<dbReference type="InterPro" id="IPR001212">
    <property type="entry name" value="Somatomedin_B_dom"/>
</dbReference>
<feature type="compositionally biased region" description="Basic and acidic residues" evidence="2">
    <location>
        <begin position="261"/>
        <end position="273"/>
    </location>
</feature>
<evidence type="ECO:0000259" key="4">
    <source>
        <dbReference type="PROSITE" id="PS50958"/>
    </source>
</evidence>
<dbReference type="AlphaFoldDB" id="A0A3S0ZMI7"/>
<keyword evidence="3" id="KW-1133">Transmembrane helix</keyword>
<evidence type="ECO:0000256" key="3">
    <source>
        <dbReference type="SAM" id="Phobius"/>
    </source>
</evidence>
<feature type="region of interest" description="Disordered" evidence="2">
    <location>
        <begin position="1"/>
        <end position="27"/>
    </location>
</feature>
<feature type="compositionally biased region" description="Polar residues" evidence="2">
    <location>
        <begin position="141"/>
        <end position="154"/>
    </location>
</feature>
<gene>
    <name evidence="5" type="ORF">EGW08_009724</name>
</gene>
<protein>
    <recommendedName>
        <fullName evidence="4">SMB domain-containing protein</fullName>
    </recommendedName>
</protein>
<proteinExistence type="predicted"/>
<dbReference type="Proteomes" id="UP000271974">
    <property type="component" value="Unassembled WGS sequence"/>
</dbReference>
<feature type="compositionally biased region" description="Basic and acidic residues" evidence="2">
    <location>
        <begin position="485"/>
        <end position="510"/>
    </location>
</feature>
<feature type="region of interest" description="Disordered" evidence="2">
    <location>
        <begin position="483"/>
        <end position="518"/>
    </location>
</feature>
<dbReference type="Pfam" id="PF01033">
    <property type="entry name" value="Somatomedin_B"/>
    <property type="match status" value="1"/>
</dbReference>
<evidence type="ECO:0000256" key="1">
    <source>
        <dbReference type="ARBA" id="ARBA00023157"/>
    </source>
</evidence>
<keyword evidence="6" id="KW-1185">Reference proteome</keyword>
<feature type="region of interest" description="Disordered" evidence="2">
    <location>
        <begin position="261"/>
        <end position="283"/>
    </location>
</feature>
<feature type="compositionally biased region" description="Polar residues" evidence="2">
    <location>
        <begin position="274"/>
        <end position="283"/>
    </location>
</feature>
<evidence type="ECO:0000256" key="2">
    <source>
        <dbReference type="SAM" id="MobiDB-lite"/>
    </source>
</evidence>
<dbReference type="STRING" id="188477.A0A3S0ZMI7"/>
<organism evidence="5 6">
    <name type="scientific">Elysia chlorotica</name>
    <name type="common">Eastern emerald elysia</name>
    <name type="synonym">Sea slug</name>
    <dbReference type="NCBI Taxonomy" id="188477"/>
    <lineage>
        <taxon>Eukaryota</taxon>
        <taxon>Metazoa</taxon>
        <taxon>Spiralia</taxon>
        <taxon>Lophotrochozoa</taxon>
        <taxon>Mollusca</taxon>
        <taxon>Gastropoda</taxon>
        <taxon>Heterobranchia</taxon>
        <taxon>Euthyneura</taxon>
        <taxon>Panpulmonata</taxon>
        <taxon>Sacoglossa</taxon>
        <taxon>Placobranchoidea</taxon>
        <taxon>Plakobranchidae</taxon>
        <taxon>Elysia</taxon>
    </lineage>
</organism>
<name>A0A3S0ZMI7_ELYCH</name>